<name>A0A418WB56_9PROT</name>
<evidence type="ECO:0008006" key="3">
    <source>
        <dbReference type="Google" id="ProtNLM"/>
    </source>
</evidence>
<dbReference type="AlphaFoldDB" id="A0A418WB56"/>
<sequence length="114" mass="12825">MTAPDLSPAFAKARKAAAGLRQVEESTWYGTPALKVGGKGFMRVKDAETLVLMCPLEEKELLIEAAPEIYFETDHYKGWAAILVRAARITDAELARRLEVAWRLKAPRRLLKDR</sequence>
<dbReference type="InterPro" id="IPR038056">
    <property type="entry name" value="YjbR-like_sf"/>
</dbReference>
<dbReference type="Proteomes" id="UP000284605">
    <property type="component" value="Unassembled WGS sequence"/>
</dbReference>
<dbReference type="RefSeq" id="WP_119777871.1">
    <property type="nucleotide sequence ID" value="NZ_QYUK01000011.1"/>
</dbReference>
<organism evidence="1 2">
    <name type="scientific">Oleomonas cavernae</name>
    <dbReference type="NCBI Taxonomy" id="2320859"/>
    <lineage>
        <taxon>Bacteria</taxon>
        <taxon>Pseudomonadati</taxon>
        <taxon>Pseudomonadota</taxon>
        <taxon>Alphaproteobacteria</taxon>
        <taxon>Acetobacterales</taxon>
        <taxon>Acetobacteraceae</taxon>
        <taxon>Oleomonas</taxon>
    </lineage>
</organism>
<dbReference type="OrthoDB" id="954305at2"/>
<proteinExistence type="predicted"/>
<dbReference type="Pfam" id="PF04237">
    <property type="entry name" value="YjbR"/>
    <property type="match status" value="1"/>
</dbReference>
<comment type="caution">
    <text evidence="1">The sequence shown here is derived from an EMBL/GenBank/DDBJ whole genome shotgun (WGS) entry which is preliminary data.</text>
</comment>
<gene>
    <name evidence="1" type="ORF">D3874_09465</name>
</gene>
<reference evidence="1 2" key="1">
    <citation type="submission" date="2018-09" db="EMBL/GenBank/DDBJ databases">
        <authorList>
            <person name="Zhu H."/>
        </authorList>
    </citation>
    <scope>NUCLEOTIDE SEQUENCE [LARGE SCALE GENOMIC DNA]</scope>
    <source>
        <strain evidence="1 2">K1W22B-8</strain>
    </source>
</reference>
<dbReference type="EMBL" id="QYUK01000011">
    <property type="protein sequence ID" value="RJF87229.1"/>
    <property type="molecule type" value="Genomic_DNA"/>
</dbReference>
<keyword evidence="2" id="KW-1185">Reference proteome</keyword>
<accession>A0A418WB56</accession>
<dbReference type="SUPFAM" id="SSF142906">
    <property type="entry name" value="YjbR-like"/>
    <property type="match status" value="1"/>
</dbReference>
<dbReference type="InterPro" id="IPR058532">
    <property type="entry name" value="YjbR/MT2646/Rv2570-like"/>
</dbReference>
<evidence type="ECO:0000313" key="1">
    <source>
        <dbReference type="EMBL" id="RJF87229.1"/>
    </source>
</evidence>
<evidence type="ECO:0000313" key="2">
    <source>
        <dbReference type="Proteomes" id="UP000284605"/>
    </source>
</evidence>
<protein>
    <recommendedName>
        <fullName evidence="3">MmcQ/YjbR family DNA-binding protein</fullName>
    </recommendedName>
</protein>